<keyword evidence="8" id="KW-0460">Magnesium</keyword>
<keyword evidence="11" id="KW-1185">Reference proteome</keyword>
<dbReference type="PANTHER" id="PTHR10218">
    <property type="entry name" value="GTP-BINDING PROTEIN ALPHA SUBUNIT"/>
    <property type="match status" value="1"/>
</dbReference>
<feature type="binding site" evidence="8">
    <location>
        <position position="47"/>
    </location>
    <ligand>
        <name>Mg(2+)</name>
        <dbReference type="ChEBI" id="CHEBI:18420"/>
    </ligand>
</feature>
<dbReference type="Pfam" id="PF00503">
    <property type="entry name" value="G-alpha"/>
    <property type="match status" value="1"/>
</dbReference>
<dbReference type="GO" id="GO:0031683">
    <property type="term" value="F:G-protein beta/gamma-subunit complex binding"/>
    <property type="evidence" value="ECO:0007669"/>
    <property type="project" value="InterPro"/>
</dbReference>
<feature type="compositionally biased region" description="Basic and acidic residues" evidence="9">
    <location>
        <begin position="118"/>
        <end position="129"/>
    </location>
</feature>
<dbReference type="GO" id="GO:0005525">
    <property type="term" value="F:GTP binding"/>
    <property type="evidence" value="ECO:0007669"/>
    <property type="project" value="UniProtKB-KW"/>
</dbReference>
<dbReference type="InterPro" id="IPR001019">
    <property type="entry name" value="Gprotein_alpha_su"/>
</dbReference>
<dbReference type="InterPro" id="IPR011025">
    <property type="entry name" value="GproteinA_insert"/>
</dbReference>
<feature type="binding site" evidence="7">
    <location>
        <position position="414"/>
    </location>
    <ligand>
        <name>GTP</name>
        <dbReference type="ChEBI" id="CHEBI:37565"/>
    </ligand>
</feature>
<evidence type="ECO:0000256" key="2">
    <source>
        <dbReference type="ARBA" id="ARBA00022723"/>
    </source>
</evidence>
<feature type="binding site" evidence="8">
    <location>
        <position position="270"/>
    </location>
    <ligand>
        <name>Mg(2+)</name>
        <dbReference type="ChEBI" id="CHEBI:18420"/>
    </ligand>
</feature>
<evidence type="ECO:0000256" key="6">
    <source>
        <dbReference type="ARBA" id="ARBA00023224"/>
    </source>
</evidence>
<dbReference type="GO" id="GO:0005737">
    <property type="term" value="C:cytoplasm"/>
    <property type="evidence" value="ECO:0007669"/>
    <property type="project" value="TreeGrafter"/>
</dbReference>
<dbReference type="GO" id="GO:0001664">
    <property type="term" value="F:G protein-coupled receptor binding"/>
    <property type="evidence" value="ECO:0007669"/>
    <property type="project" value="InterPro"/>
</dbReference>
<keyword evidence="6" id="KW-0807">Transducer</keyword>
<evidence type="ECO:0000256" key="7">
    <source>
        <dbReference type="PIRSR" id="PIRSR601019-1"/>
    </source>
</evidence>
<dbReference type="OrthoDB" id="5817230at2759"/>
<accession>A0A507FAK1</accession>
<evidence type="ECO:0000256" key="1">
    <source>
        <dbReference type="ARBA" id="ARBA00007976"/>
    </source>
</evidence>
<comment type="caution">
    <text evidence="10">The sequence shown here is derived from an EMBL/GenBank/DDBJ whole genome shotgun (WGS) entry which is preliminary data.</text>
</comment>
<dbReference type="STRING" id="246404.A0A507FAK1"/>
<feature type="binding site" evidence="7">
    <location>
        <begin position="43"/>
        <end position="48"/>
    </location>
    <ligand>
        <name>GTP</name>
        <dbReference type="ChEBI" id="CHEBI:37565"/>
    </ligand>
</feature>
<feature type="compositionally biased region" description="Acidic residues" evidence="9">
    <location>
        <begin position="692"/>
        <end position="701"/>
    </location>
</feature>
<feature type="binding site" evidence="7">
    <location>
        <begin position="358"/>
        <end position="361"/>
    </location>
    <ligand>
        <name>GTP</name>
        <dbReference type="ChEBI" id="CHEBI:37565"/>
    </ligand>
</feature>
<evidence type="ECO:0000256" key="8">
    <source>
        <dbReference type="PIRSR" id="PIRSR601019-2"/>
    </source>
</evidence>
<dbReference type="GO" id="GO:0005834">
    <property type="term" value="C:heterotrimeric G-protein complex"/>
    <property type="evidence" value="ECO:0007669"/>
    <property type="project" value="InterPro"/>
</dbReference>
<dbReference type="PRINTS" id="PR01241">
    <property type="entry name" value="GPROTEINAFNG"/>
</dbReference>
<protein>
    <submittedName>
        <fullName evidence="10">Uncharacterized protein</fullName>
    </submittedName>
</protein>
<dbReference type="PROSITE" id="PS51882">
    <property type="entry name" value="G_ALPHA"/>
    <property type="match status" value="1"/>
</dbReference>
<reference evidence="10 11" key="1">
    <citation type="journal article" date="2019" name="Sci. Rep.">
        <title>Comparative genomics of chytrid fungi reveal insights into the obligate biotrophic and pathogenic lifestyle of Synchytrium endobioticum.</title>
        <authorList>
            <person name="van de Vossenberg B.T.L.H."/>
            <person name="Warris S."/>
            <person name="Nguyen H.D.T."/>
            <person name="van Gent-Pelzer M.P.E."/>
            <person name="Joly D.L."/>
            <person name="van de Geest H.C."/>
            <person name="Bonants P.J.M."/>
            <person name="Smith D.S."/>
            <person name="Levesque C.A."/>
            <person name="van der Lee T.A.J."/>
        </authorList>
    </citation>
    <scope>NUCLEOTIDE SEQUENCE [LARGE SCALE GENOMIC DNA]</scope>
    <source>
        <strain evidence="10 11">CBS 675.73</strain>
    </source>
</reference>
<dbReference type="InterPro" id="IPR032675">
    <property type="entry name" value="LRR_dom_sf"/>
</dbReference>
<keyword evidence="5 7" id="KW-0342">GTP-binding</keyword>
<dbReference type="SMART" id="SM00275">
    <property type="entry name" value="G_alpha"/>
    <property type="match status" value="1"/>
</dbReference>
<feature type="binding site" evidence="7">
    <location>
        <begin position="289"/>
        <end position="293"/>
    </location>
    <ligand>
        <name>GTP</name>
        <dbReference type="ChEBI" id="CHEBI:37565"/>
    </ligand>
</feature>
<dbReference type="SUPFAM" id="SSF52058">
    <property type="entry name" value="L domain-like"/>
    <property type="match status" value="1"/>
</dbReference>
<organism evidence="10 11">
    <name type="scientific">Chytriomyces confervae</name>
    <dbReference type="NCBI Taxonomy" id="246404"/>
    <lineage>
        <taxon>Eukaryota</taxon>
        <taxon>Fungi</taxon>
        <taxon>Fungi incertae sedis</taxon>
        <taxon>Chytridiomycota</taxon>
        <taxon>Chytridiomycota incertae sedis</taxon>
        <taxon>Chytridiomycetes</taxon>
        <taxon>Chytridiales</taxon>
        <taxon>Chytriomycetaceae</taxon>
        <taxon>Chytriomyces</taxon>
    </lineage>
</organism>
<dbReference type="SUPFAM" id="SSF47895">
    <property type="entry name" value="Transducin (alpha subunit), insertion domain"/>
    <property type="match status" value="1"/>
</dbReference>
<evidence type="ECO:0000313" key="10">
    <source>
        <dbReference type="EMBL" id="TPX73361.1"/>
    </source>
</evidence>
<dbReference type="GO" id="GO:0046872">
    <property type="term" value="F:metal ion binding"/>
    <property type="evidence" value="ECO:0007669"/>
    <property type="project" value="UniProtKB-KW"/>
</dbReference>
<comment type="similarity">
    <text evidence="1">Belongs to the G-alpha family. G(q) subfamily.</text>
</comment>
<dbReference type="GO" id="GO:0007188">
    <property type="term" value="P:adenylate cyclase-modulating G protein-coupled receptor signaling pathway"/>
    <property type="evidence" value="ECO:0007669"/>
    <property type="project" value="TreeGrafter"/>
</dbReference>
<feature type="region of interest" description="Disordered" evidence="9">
    <location>
        <begin position="692"/>
        <end position="716"/>
    </location>
</feature>
<dbReference type="GO" id="GO:0003924">
    <property type="term" value="F:GTPase activity"/>
    <property type="evidence" value="ECO:0007669"/>
    <property type="project" value="InterPro"/>
</dbReference>
<dbReference type="InterPro" id="IPR002975">
    <property type="entry name" value="Fungi_Gprotein_alpha"/>
</dbReference>
<evidence type="ECO:0000313" key="11">
    <source>
        <dbReference type="Proteomes" id="UP000320333"/>
    </source>
</evidence>
<feature type="region of interest" description="Disordered" evidence="9">
    <location>
        <begin position="110"/>
        <end position="148"/>
    </location>
</feature>
<gene>
    <name evidence="10" type="ORF">CcCBS67573_g05369</name>
</gene>
<dbReference type="PRINTS" id="PR00318">
    <property type="entry name" value="GPROTEINA"/>
</dbReference>
<keyword evidence="4 7" id="KW-0547">Nucleotide-binding</keyword>
<dbReference type="CDD" id="cd00066">
    <property type="entry name" value="G-alpha"/>
    <property type="match status" value="1"/>
</dbReference>
<dbReference type="Pfam" id="PF00560">
    <property type="entry name" value="LRR_1"/>
    <property type="match status" value="1"/>
</dbReference>
<name>A0A507FAK1_9FUNG</name>
<dbReference type="InterPro" id="IPR027417">
    <property type="entry name" value="P-loop_NTPase"/>
</dbReference>
<evidence type="ECO:0000256" key="9">
    <source>
        <dbReference type="SAM" id="MobiDB-lite"/>
    </source>
</evidence>
<sequence>MGNCGSAESAAAVAASKEIDNQLKAEQKNSQQNIKLLLLGPGETGKSTVLKQFKLIYGDGYTQNEKTAFRTTILTNVMTCTLSLINAMDMLRIPFGFDPNLPLPVAEEFEDDDNALGDDDKVRDERGSAEEVCENESEYEPEQSRKFSDRNALIESEIPKIENPLAKYAAKMYRKVGGRYKQTGPGPDASAIVKGFDMSFGISPGETLPNEIVEAVEVVWKDSGIQYCYARANEFQLVDCCAYFLNRAKEVCQPDYNPTEQDILNTRQMTTTVTETKILVEKKLFRIFDVGGQRGERKKWAPYFDDVDAIIYLVAISSYDQVCLEDSSTNRMVESMNLFDSICNHPLFKMTEMIVFMNKIDLFKEKLEKTPISQYFPAYQGPNSYEAGSEYFASRFIALNLFPEKSIYLHFTWATDTKQIKAVLAIVNHSILSWIGPDQVLRYRRLCKRIDECLRHPDFARQCLNRAVTQSMRTEHHSVSAFDRLWFSWPVSFQNAFLAFGLGIIEELEWSPDPPLTGQIPKAIGKLPLRIVILADNHIGGCIPSEMGHLTNLAVLNLAHNSIDGSLPVEIGNLVCLRELILSHNRLVGPIPEQIGGLILLETLSLDNNKLSGLVPKSIGRLTKLLMLDLAANDLVGPLPQELANLRILEDLLLGKTRLTMKDVKGKLAKNKRMKVLISHALVRYDDYGMETEDDSDEVAEEDRWRPADSSSDDEE</sequence>
<dbReference type="PANTHER" id="PTHR10218:SF302">
    <property type="entry name" value="GUANINE NUCLEOTIDE-BINDING PROTEIN ALPHA-5 SUBUNIT"/>
    <property type="match status" value="1"/>
</dbReference>
<proteinExistence type="inferred from homology"/>
<dbReference type="FunFam" id="3.40.50.300:FF:000051">
    <property type="entry name" value="Guanine nucleotide-binding protein subunit alpha"/>
    <property type="match status" value="1"/>
</dbReference>
<dbReference type="AlphaFoldDB" id="A0A507FAK1"/>
<feature type="compositionally biased region" description="Acidic residues" evidence="9">
    <location>
        <begin position="131"/>
        <end position="141"/>
    </location>
</feature>
<dbReference type="FunFam" id="3.80.10.10:FF:000383">
    <property type="entry name" value="Leucine-rich repeat receptor protein kinase EMS1"/>
    <property type="match status" value="1"/>
</dbReference>
<evidence type="ECO:0000256" key="5">
    <source>
        <dbReference type="ARBA" id="ARBA00023134"/>
    </source>
</evidence>
<dbReference type="EMBL" id="QEAP01000191">
    <property type="protein sequence ID" value="TPX73361.1"/>
    <property type="molecule type" value="Genomic_DNA"/>
</dbReference>
<evidence type="ECO:0000256" key="4">
    <source>
        <dbReference type="ARBA" id="ARBA00022741"/>
    </source>
</evidence>
<dbReference type="Proteomes" id="UP000320333">
    <property type="component" value="Unassembled WGS sequence"/>
</dbReference>
<dbReference type="Gene3D" id="3.80.10.10">
    <property type="entry name" value="Ribonuclease Inhibitor"/>
    <property type="match status" value="1"/>
</dbReference>
<dbReference type="Gene3D" id="3.40.50.300">
    <property type="entry name" value="P-loop containing nucleotide triphosphate hydrolases"/>
    <property type="match status" value="2"/>
</dbReference>
<dbReference type="InterPro" id="IPR001611">
    <property type="entry name" value="Leu-rich_rpt"/>
</dbReference>
<dbReference type="Pfam" id="PF13855">
    <property type="entry name" value="LRR_8"/>
    <property type="match status" value="1"/>
</dbReference>
<keyword evidence="3" id="KW-0677">Repeat</keyword>
<feature type="binding site" evidence="7">
    <location>
        <begin position="264"/>
        <end position="270"/>
    </location>
    <ligand>
        <name>GTP</name>
        <dbReference type="ChEBI" id="CHEBI:37565"/>
    </ligand>
</feature>
<evidence type="ECO:0000256" key="3">
    <source>
        <dbReference type="ARBA" id="ARBA00022737"/>
    </source>
</evidence>
<dbReference type="SUPFAM" id="SSF52540">
    <property type="entry name" value="P-loop containing nucleoside triphosphate hydrolases"/>
    <property type="match status" value="1"/>
</dbReference>
<keyword evidence="2 8" id="KW-0479">Metal-binding</keyword>